<dbReference type="InterPro" id="IPR003838">
    <property type="entry name" value="ABC3_permease_C"/>
</dbReference>
<dbReference type="GO" id="GO:0022857">
    <property type="term" value="F:transmembrane transporter activity"/>
    <property type="evidence" value="ECO:0007669"/>
    <property type="project" value="TreeGrafter"/>
</dbReference>
<gene>
    <name evidence="9" type="ORF">GBK04_15875</name>
</gene>
<feature type="transmembrane region" description="Helical" evidence="6">
    <location>
        <begin position="290"/>
        <end position="313"/>
    </location>
</feature>
<dbReference type="GO" id="GO:0005886">
    <property type="term" value="C:plasma membrane"/>
    <property type="evidence" value="ECO:0007669"/>
    <property type="project" value="UniProtKB-SubCell"/>
</dbReference>
<feature type="transmembrane region" description="Helical" evidence="6">
    <location>
        <begin position="386"/>
        <end position="409"/>
    </location>
</feature>
<dbReference type="Pfam" id="PF12704">
    <property type="entry name" value="MacB_PCD"/>
    <property type="match status" value="2"/>
</dbReference>
<evidence type="ECO:0000313" key="10">
    <source>
        <dbReference type="Proteomes" id="UP000479293"/>
    </source>
</evidence>
<feature type="domain" description="ABC3 transporter permease C-terminal" evidence="7">
    <location>
        <begin position="298"/>
        <end position="407"/>
    </location>
</feature>
<comment type="caution">
    <text evidence="9">The sequence shown here is derived from an EMBL/GenBank/DDBJ whole genome shotgun (WGS) entry which is preliminary data.</text>
</comment>
<feature type="domain" description="ABC3 transporter permease C-terminal" evidence="7">
    <location>
        <begin position="685"/>
        <end position="798"/>
    </location>
</feature>
<evidence type="ECO:0000259" key="7">
    <source>
        <dbReference type="Pfam" id="PF02687"/>
    </source>
</evidence>
<accession>A0A7C9FPJ2</accession>
<feature type="domain" description="MacB-like periplasmic core" evidence="8">
    <location>
        <begin position="20"/>
        <end position="245"/>
    </location>
</feature>
<keyword evidence="3 6" id="KW-0812">Transmembrane</keyword>
<feature type="transmembrane region" description="Helical" evidence="6">
    <location>
        <begin position="768"/>
        <end position="791"/>
    </location>
</feature>
<feature type="transmembrane region" description="Helical" evidence="6">
    <location>
        <begin position="21"/>
        <end position="43"/>
    </location>
</feature>
<dbReference type="RefSeq" id="WP_152761306.1">
    <property type="nucleotide sequence ID" value="NZ_WHLY01000002.1"/>
</dbReference>
<dbReference type="InterPro" id="IPR025857">
    <property type="entry name" value="MacB_PCD"/>
</dbReference>
<keyword evidence="10" id="KW-1185">Reference proteome</keyword>
<dbReference type="EMBL" id="WHLY01000002">
    <property type="protein sequence ID" value="MPR34791.1"/>
    <property type="molecule type" value="Genomic_DNA"/>
</dbReference>
<dbReference type="PANTHER" id="PTHR30572">
    <property type="entry name" value="MEMBRANE COMPONENT OF TRANSPORTER-RELATED"/>
    <property type="match status" value="1"/>
</dbReference>
<proteinExistence type="predicted"/>
<feature type="transmembrane region" description="Helical" evidence="6">
    <location>
        <begin position="734"/>
        <end position="756"/>
    </location>
</feature>
<evidence type="ECO:0000313" key="9">
    <source>
        <dbReference type="EMBL" id="MPR34791.1"/>
    </source>
</evidence>
<keyword evidence="4 6" id="KW-1133">Transmembrane helix</keyword>
<protein>
    <submittedName>
        <fullName evidence="9">FtsX-like permease family protein</fullName>
    </submittedName>
</protein>
<keyword evidence="5 6" id="KW-0472">Membrane</keyword>
<feature type="transmembrane region" description="Helical" evidence="6">
    <location>
        <begin position="430"/>
        <end position="454"/>
    </location>
</feature>
<name>A0A7C9FPJ2_9BACT</name>
<comment type="subcellular location">
    <subcellularLocation>
        <location evidence="1">Cell membrane</location>
        <topology evidence="1">Multi-pass membrane protein</topology>
    </subcellularLocation>
</comment>
<feature type="transmembrane region" description="Helical" evidence="6">
    <location>
        <begin position="682"/>
        <end position="707"/>
    </location>
</feature>
<reference evidence="9 10" key="1">
    <citation type="submission" date="2019-10" db="EMBL/GenBank/DDBJ databases">
        <title>Draft Genome Sequence of Cytophagaceae sp. SJW1-29.</title>
        <authorList>
            <person name="Choi A."/>
        </authorList>
    </citation>
    <scope>NUCLEOTIDE SEQUENCE [LARGE SCALE GENOMIC DNA]</scope>
    <source>
        <strain evidence="9 10">SJW1-29</strain>
    </source>
</reference>
<keyword evidence="2" id="KW-1003">Cell membrane</keyword>
<dbReference type="Pfam" id="PF02687">
    <property type="entry name" value="FtsX"/>
    <property type="match status" value="2"/>
</dbReference>
<evidence type="ECO:0000256" key="1">
    <source>
        <dbReference type="ARBA" id="ARBA00004651"/>
    </source>
</evidence>
<evidence type="ECO:0000256" key="3">
    <source>
        <dbReference type="ARBA" id="ARBA00022692"/>
    </source>
</evidence>
<organism evidence="9 10">
    <name type="scientific">Salmonirosea aquatica</name>
    <dbReference type="NCBI Taxonomy" id="2654236"/>
    <lineage>
        <taxon>Bacteria</taxon>
        <taxon>Pseudomonadati</taxon>
        <taxon>Bacteroidota</taxon>
        <taxon>Cytophagia</taxon>
        <taxon>Cytophagales</taxon>
        <taxon>Spirosomataceae</taxon>
        <taxon>Salmonirosea</taxon>
    </lineage>
</organism>
<evidence type="ECO:0000256" key="4">
    <source>
        <dbReference type="ARBA" id="ARBA00022989"/>
    </source>
</evidence>
<dbReference type="InterPro" id="IPR050250">
    <property type="entry name" value="Macrolide_Exporter_MacB"/>
</dbReference>
<evidence type="ECO:0000256" key="5">
    <source>
        <dbReference type="ARBA" id="ARBA00023136"/>
    </source>
</evidence>
<feature type="domain" description="MacB-like periplasmic core" evidence="8">
    <location>
        <begin position="443"/>
        <end position="646"/>
    </location>
</feature>
<evidence type="ECO:0000256" key="6">
    <source>
        <dbReference type="SAM" id="Phobius"/>
    </source>
</evidence>
<feature type="transmembrane region" description="Helical" evidence="6">
    <location>
        <begin position="342"/>
        <end position="366"/>
    </location>
</feature>
<dbReference type="PANTHER" id="PTHR30572:SF18">
    <property type="entry name" value="ABC-TYPE MACROLIDE FAMILY EXPORT SYSTEM PERMEASE COMPONENT 2"/>
    <property type="match status" value="1"/>
</dbReference>
<dbReference type="AlphaFoldDB" id="A0A7C9FPJ2"/>
<sequence length="805" mass="89342">MLSNYLKIAFRNLLRDSHFSLINISGLAIGMAATLLILQYVAFERSYDRFQDKADRIYRVKTERFEKGVLSTEWAGGPFAVGNHMKDAFPEVEEFVRVYMRSRQELEVNNTKFKIEKGAYASKAFFTLFSYPLVSGNAQTALAEPYTVVLSESLARRLFGNTNPLGQSIRVNRQYLVKVTGVYQDFPENTHLKTDYLISFDTFQRLVNPENNPDQNFDNAWNWDGCLTYLLVKEGTDPQKLEAKFPAFVAKEQPETVKGSFGVAFALQPLVDIHLYSNYMMEAGPNGDGVAVYILLGVALFIILIAWVNYINLATARAIRRAREVGVRKAVGSFRSQLIGQFLVESALLNFVSVLAACVIVAAGLPLFNAFTDQHLTYSLIGTSQFWLGLGIMFGVGTLLSGAYPAFVLSGFKPTQVLKAGISGGGQGTFLRKTLVVVQFSASIFLLVGTITVFRQVQYMRSQALGMDIDQTLVLSPPTNDSTRASRTKSFKETVLQQSAIKSVTVSSSIPGEKVDFNAGGIRLENAPETNGKQYRVIMMDYDFISSFGLKIIAGRNFNKDLGEQNAVVFNRTGIRQLGFRVPEEALGKKINFWGDILTIVGVVDDFHQQSLRDAYEPLVLRLDSGVNGSISLKVEASGSSKAVEAARQAWSEYFPNEPFEYVFLNEKYDQQYRADERFGQVFGFFTILAILVSCLGLLGLSSFVTAQRTKEIGIRKVLGASVSSVTALLAKDFLGLVIVAIFIASPIAFFLMNQWLDHFAFSIAMQWWMFAAAGLVTLVIALFTVSYQAIKAALMNPVKSLRSE</sequence>
<dbReference type="Proteomes" id="UP000479293">
    <property type="component" value="Unassembled WGS sequence"/>
</dbReference>
<evidence type="ECO:0000259" key="8">
    <source>
        <dbReference type="Pfam" id="PF12704"/>
    </source>
</evidence>
<evidence type="ECO:0000256" key="2">
    <source>
        <dbReference type="ARBA" id="ARBA00022475"/>
    </source>
</evidence>